<protein>
    <recommendedName>
        <fullName evidence="1">Type IV secretion system putative lipoprotein virB7</fullName>
    </recommendedName>
</protein>
<organism evidence="3 4">
    <name type="scientific">Marinobacter similis</name>
    <dbReference type="NCBI Taxonomy" id="1420916"/>
    <lineage>
        <taxon>Bacteria</taxon>
        <taxon>Pseudomonadati</taxon>
        <taxon>Pseudomonadota</taxon>
        <taxon>Gammaproteobacteria</taxon>
        <taxon>Pseudomonadales</taxon>
        <taxon>Marinobacteraceae</taxon>
        <taxon>Marinobacter</taxon>
    </lineage>
</organism>
<evidence type="ECO:0000313" key="4">
    <source>
        <dbReference type="Proteomes" id="UP000061489"/>
    </source>
</evidence>
<dbReference type="HOGENOM" id="CLU_2789022_0_0_6"/>
<dbReference type="KEGG" id="msx:AU14_17250"/>
<dbReference type="InterPro" id="IPR012640">
    <property type="entry name" value="Membr_lipoprot_lipid_attach_CS"/>
</dbReference>
<dbReference type="Pfam" id="PF08139">
    <property type="entry name" value="LPAM_1"/>
    <property type="match status" value="1"/>
</dbReference>
<dbReference type="OrthoDB" id="6370775at2"/>
<accession>W5YT91</accession>
<keyword evidence="2" id="KW-0732">Signal</keyword>
<keyword evidence="4" id="KW-1185">Reference proteome</keyword>
<evidence type="ECO:0000256" key="1">
    <source>
        <dbReference type="ARBA" id="ARBA00017922"/>
    </source>
</evidence>
<dbReference type="AlphaFoldDB" id="W5YT91"/>
<gene>
    <name evidence="3" type="ORF">AU14_17250</name>
</gene>
<name>W5YT91_9GAMM</name>
<proteinExistence type="predicted"/>
<reference evidence="3 4" key="1">
    <citation type="journal article" date="2014" name="Genome Announc.">
        <title>Draft Genome Sequences of Marinobacter similis A3d10T and Marinobacter salarius R9SW1T.</title>
        <authorList>
            <person name="Ivanova E.P."/>
            <person name="Ng H.J."/>
            <person name="Webb H.K."/>
            <person name="Feng G."/>
            <person name="Oshima K."/>
            <person name="Hattori M."/>
            <person name="Ohkuma M."/>
            <person name="Sergeev A.F."/>
            <person name="Mikhailov V.V."/>
            <person name="Crawford R.J."/>
            <person name="Sawabe T."/>
        </authorList>
    </citation>
    <scope>NUCLEOTIDE SEQUENCE [LARGE SCALE GENOMIC DNA]</scope>
    <source>
        <strain evidence="3 4">A3d10</strain>
    </source>
</reference>
<dbReference type="EMBL" id="CP007151">
    <property type="protein sequence ID" value="AHI29693.1"/>
    <property type="molecule type" value="Genomic_DNA"/>
</dbReference>
<evidence type="ECO:0000313" key="3">
    <source>
        <dbReference type="EMBL" id="AHI29693.1"/>
    </source>
</evidence>
<sequence length="63" mass="7106">MKKLVLMIFAVVALAGCQDRVIWNDNGELEGATENREVWDSNGQMKGGERKIWVNKEGEDVVK</sequence>
<dbReference type="RefSeq" id="WP_041342721.1">
    <property type="nucleotide sequence ID" value="NZ_CP007151.1"/>
</dbReference>
<dbReference type="Proteomes" id="UP000061489">
    <property type="component" value="Chromosome"/>
</dbReference>
<evidence type="ECO:0000256" key="2">
    <source>
        <dbReference type="ARBA" id="ARBA00022729"/>
    </source>
</evidence>
<dbReference type="PROSITE" id="PS51257">
    <property type="entry name" value="PROKAR_LIPOPROTEIN"/>
    <property type="match status" value="1"/>
</dbReference>